<organism evidence="3 4">
    <name type="scientific">Methylomonas methanica (strain DSM 25384 / MC09)</name>
    <dbReference type="NCBI Taxonomy" id="857087"/>
    <lineage>
        <taxon>Bacteria</taxon>
        <taxon>Pseudomonadati</taxon>
        <taxon>Pseudomonadota</taxon>
        <taxon>Gammaproteobacteria</taxon>
        <taxon>Methylococcales</taxon>
        <taxon>Methylococcaceae</taxon>
        <taxon>Methylomonas</taxon>
    </lineage>
</organism>
<sequence>MTSPYQLLGVSESATEAEIKHAYLQQVKLNPPERDQQRFQRIQQAYETIKDSDSRLRHDLFHWPEADFDSLLQQVFKPAQAFKPLSPEDFVKLLHAVPVEKVLANALTTQSL</sequence>
<dbReference type="InterPro" id="IPR001623">
    <property type="entry name" value="DnaJ_domain"/>
</dbReference>
<dbReference type="STRING" id="857087.Metme_0933"/>
<dbReference type="RefSeq" id="WP_013817638.1">
    <property type="nucleotide sequence ID" value="NC_015572.1"/>
</dbReference>
<reference key="2">
    <citation type="submission" date="2011-05" db="EMBL/GenBank/DDBJ databases">
        <title>Complete genome sequence of the aerobic marine methanotroph Methylomonas methanica MC09.</title>
        <authorList>
            <person name="Boden R."/>
            <person name="Cunliffe M."/>
            <person name="Scanlan J."/>
            <person name="Moussard H."/>
            <person name="Kits K.D."/>
            <person name="Klotz M."/>
            <person name="Jetten M."/>
            <person name="Vuilleumier S."/>
            <person name="Han J."/>
            <person name="Peters L."/>
            <person name="Mikhailova N."/>
            <person name="Teshima H."/>
            <person name="Tapia R."/>
            <person name="Kyrpides N."/>
            <person name="Ivanova N."/>
            <person name="Pagani I."/>
            <person name="Cheng J.-F."/>
            <person name="Goodwin L."/>
            <person name="Han C."/>
            <person name="Hauser L."/>
            <person name="Land M."/>
            <person name="Lapidus A."/>
            <person name="Lucas S."/>
            <person name="Pitluck S."/>
            <person name="Woyke T."/>
            <person name="Stein L.Y."/>
            <person name="Murrell C."/>
        </authorList>
    </citation>
    <scope>NUCLEOTIDE SEQUENCE</scope>
    <source>
        <strain>MC09</strain>
    </source>
</reference>
<gene>
    <name evidence="3" type="ordered locus">Metme_0933</name>
</gene>
<evidence type="ECO:0000313" key="4">
    <source>
        <dbReference type="Proteomes" id="UP000008888"/>
    </source>
</evidence>
<proteinExistence type="predicted"/>
<keyword evidence="4" id="KW-1185">Reference proteome</keyword>
<dbReference type="SUPFAM" id="SSF46565">
    <property type="entry name" value="Chaperone J-domain"/>
    <property type="match status" value="1"/>
</dbReference>
<accession>G0A778</accession>
<reference evidence="3 4" key="1">
    <citation type="journal article" date="2011" name="J. Bacteriol.">
        <title>Complete Genome Sequence of the Aerobic Marine Methanotroph Methylomonas methanica MC09.</title>
        <authorList>
            <person name="Boden R."/>
            <person name="Cunliffe M."/>
            <person name="Scanlan J."/>
            <person name="Moussard H."/>
            <person name="Kits K.D."/>
            <person name="Klotz M.G."/>
            <person name="Jetten M.S."/>
            <person name="Vuilleumier S."/>
            <person name="Han J."/>
            <person name="Peters L."/>
            <person name="Mikhailova N."/>
            <person name="Teshima H."/>
            <person name="Tapia R."/>
            <person name="Kyrpides N."/>
            <person name="Ivanova N."/>
            <person name="Pagani I."/>
            <person name="Cheng J.F."/>
            <person name="Goodwin L."/>
            <person name="Han C."/>
            <person name="Hauser L."/>
            <person name="Land M.L."/>
            <person name="Lapidus A."/>
            <person name="Lucas S."/>
            <person name="Pitluck S."/>
            <person name="Woyke T."/>
            <person name="Stein L."/>
            <person name="Murrell J.C."/>
        </authorList>
    </citation>
    <scope>NUCLEOTIDE SEQUENCE [LARGE SCALE GENOMIC DNA]</scope>
    <source>
        <strain evidence="3 4">MC09</strain>
    </source>
</reference>
<evidence type="ECO:0000256" key="1">
    <source>
        <dbReference type="ARBA" id="ARBA00023186"/>
    </source>
</evidence>
<dbReference type="InterPro" id="IPR036869">
    <property type="entry name" value="J_dom_sf"/>
</dbReference>
<dbReference type="EMBL" id="CP002738">
    <property type="protein sequence ID" value="AEF99371.1"/>
    <property type="molecule type" value="Genomic_DNA"/>
</dbReference>
<reference evidence="4" key="3">
    <citation type="submission" date="2011-05" db="EMBL/GenBank/DDBJ databases">
        <title>Complete sequence of Methylomonas methanica MC09.</title>
        <authorList>
            <consortium name="US DOE Joint Genome Institute"/>
            <person name="Lucas S."/>
            <person name="Han J."/>
            <person name="Lapidus A."/>
            <person name="Cheng J.-F."/>
            <person name="Goodwin L."/>
            <person name="Pitluck S."/>
            <person name="Peters L."/>
            <person name="Mikhailova N."/>
            <person name="Teshima H."/>
            <person name="Han C."/>
            <person name="Tapia R."/>
            <person name="Land M."/>
            <person name="Hauser L."/>
            <person name="Kyrpides N."/>
            <person name="Ivanova N."/>
            <person name="Pagani I."/>
            <person name="Stein L."/>
            <person name="Woyke T."/>
        </authorList>
    </citation>
    <scope>NUCLEOTIDE SEQUENCE [LARGE SCALE GENOMIC DNA]</scope>
    <source>
        <strain evidence="4">MC09</strain>
    </source>
</reference>
<evidence type="ECO:0000259" key="2">
    <source>
        <dbReference type="PROSITE" id="PS50076"/>
    </source>
</evidence>
<dbReference type="PRINTS" id="PR00625">
    <property type="entry name" value="JDOMAIN"/>
</dbReference>
<dbReference type="Proteomes" id="UP000008888">
    <property type="component" value="Chromosome"/>
</dbReference>
<feature type="domain" description="J" evidence="2">
    <location>
        <begin position="3"/>
        <end position="62"/>
    </location>
</feature>
<dbReference type="eggNOG" id="COG0484">
    <property type="taxonomic scope" value="Bacteria"/>
</dbReference>
<keyword evidence="3" id="KW-0346">Stress response</keyword>
<name>G0A778_METMM</name>
<dbReference type="AlphaFoldDB" id="G0A778"/>
<dbReference type="HOGENOM" id="CLU_179219_0_0_6"/>
<dbReference type="Gene3D" id="1.10.287.110">
    <property type="entry name" value="DnaJ domain"/>
    <property type="match status" value="1"/>
</dbReference>
<dbReference type="PROSITE" id="PS50076">
    <property type="entry name" value="DNAJ_2"/>
    <property type="match status" value="1"/>
</dbReference>
<dbReference type="Pfam" id="PF00226">
    <property type="entry name" value="DnaJ"/>
    <property type="match status" value="1"/>
</dbReference>
<dbReference type="SMART" id="SM00271">
    <property type="entry name" value="DnaJ"/>
    <property type="match status" value="1"/>
</dbReference>
<evidence type="ECO:0000313" key="3">
    <source>
        <dbReference type="EMBL" id="AEF99371.1"/>
    </source>
</evidence>
<dbReference type="OrthoDB" id="5771095at2"/>
<dbReference type="KEGG" id="mmt:Metme_0933"/>
<keyword evidence="1" id="KW-0143">Chaperone</keyword>
<dbReference type="CDD" id="cd06257">
    <property type="entry name" value="DnaJ"/>
    <property type="match status" value="1"/>
</dbReference>
<protein>
    <submittedName>
        <fullName evidence="3">Heat shock protein DnaJ domain protein</fullName>
    </submittedName>
</protein>